<keyword evidence="3" id="KW-1185">Reference proteome</keyword>
<name>A0AAD3DBY3_9STRA</name>
<evidence type="ECO:0000313" key="2">
    <source>
        <dbReference type="EMBL" id="GFH61644.1"/>
    </source>
</evidence>
<protein>
    <submittedName>
        <fullName evidence="2">Uncharacterized protein</fullName>
    </submittedName>
</protein>
<dbReference type="EMBL" id="BLLK01000074">
    <property type="protein sequence ID" value="GFH61644.1"/>
    <property type="molecule type" value="Genomic_DNA"/>
</dbReference>
<reference evidence="2 3" key="1">
    <citation type="journal article" date="2021" name="Sci. Rep.">
        <title>The genome of the diatom Chaetoceros tenuissimus carries an ancient integrated fragment of an extant virus.</title>
        <authorList>
            <person name="Hongo Y."/>
            <person name="Kimura K."/>
            <person name="Takaki Y."/>
            <person name="Yoshida Y."/>
            <person name="Baba S."/>
            <person name="Kobayashi G."/>
            <person name="Nagasaki K."/>
            <person name="Hano T."/>
            <person name="Tomaru Y."/>
        </authorList>
    </citation>
    <scope>NUCLEOTIDE SEQUENCE [LARGE SCALE GENOMIC DNA]</scope>
    <source>
        <strain evidence="2 3">NIES-3715</strain>
    </source>
</reference>
<proteinExistence type="predicted"/>
<evidence type="ECO:0000313" key="3">
    <source>
        <dbReference type="Proteomes" id="UP001054902"/>
    </source>
</evidence>
<feature type="region of interest" description="Disordered" evidence="1">
    <location>
        <begin position="278"/>
        <end position="318"/>
    </location>
</feature>
<dbReference type="AlphaFoldDB" id="A0AAD3DBY3"/>
<dbReference type="Proteomes" id="UP001054902">
    <property type="component" value="Unassembled WGS sequence"/>
</dbReference>
<comment type="caution">
    <text evidence="2">The sequence shown here is derived from an EMBL/GenBank/DDBJ whole genome shotgun (WGS) entry which is preliminary data.</text>
</comment>
<accession>A0AAD3DBY3</accession>
<evidence type="ECO:0000256" key="1">
    <source>
        <dbReference type="SAM" id="MobiDB-lite"/>
    </source>
</evidence>
<organism evidence="2 3">
    <name type="scientific">Chaetoceros tenuissimus</name>
    <dbReference type="NCBI Taxonomy" id="426638"/>
    <lineage>
        <taxon>Eukaryota</taxon>
        <taxon>Sar</taxon>
        <taxon>Stramenopiles</taxon>
        <taxon>Ochrophyta</taxon>
        <taxon>Bacillariophyta</taxon>
        <taxon>Coscinodiscophyceae</taxon>
        <taxon>Chaetocerotophycidae</taxon>
        <taxon>Chaetocerotales</taxon>
        <taxon>Chaetocerotaceae</taxon>
        <taxon>Chaetoceros</taxon>
    </lineage>
</organism>
<gene>
    <name evidence="2" type="ORF">CTEN210_18120</name>
</gene>
<sequence length="318" mass="36265">MKEIEDRTSFSVPVLRSLLFQDYYNEGVNYGDYNDVYWASSTYLLTADSFEYQENGEEPASIANALEYVIGGDPGWLEEIDPEWPQAYHSIEVEWTPDSGADLRFYAYFYSDDGSTWYSDEARTRLKTGEDWIEFDKPNFYITGNIGECFHMDKLDVTNENGDTLTFVNLDLAPFAHSSSWENPLDPLWCVNGALLALDSDQLETQKIAFSTFVTESKFIKKEQMFEDEEQGLVLLGLSDTQKEVTFCWIQENTVEGKYLDNGNTFTTEECEDILNNALETSPSTPNPVPAPHAKSSWSYKSPKVKEPKSAKSAKLRR</sequence>